<protein>
    <submittedName>
        <fullName evidence="1">Uncharacterized protein</fullName>
    </submittedName>
</protein>
<dbReference type="RefSeq" id="WP_150879445.1">
    <property type="nucleotide sequence ID" value="NZ_VTWS01000005.1"/>
</dbReference>
<accession>A0A5N1JBR9</accession>
<dbReference type="AlphaFoldDB" id="A0A5N1JBR9"/>
<dbReference type="EMBL" id="VTWS01000005">
    <property type="protein sequence ID" value="KAA9349855.1"/>
    <property type="molecule type" value="Genomic_DNA"/>
</dbReference>
<comment type="caution">
    <text evidence="1">The sequence shown here is derived from an EMBL/GenBank/DDBJ whole genome shotgun (WGS) entry which is preliminary data.</text>
</comment>
<sequence>MHAQSDFTPPDPLPTPLDSFVNHLRDLLGPEVIARLRQNPNLALPYADENSSDGDWLRRGLQTILSSDDLETVGSRAKDLPLTISRPLQQQIENLRWEQLKQQQALTLALEQKQTAETGREQAEIEVFRLRKERAAMLPAAEFVRLFFSTAAEAGIRNLLIEATESPTPDLNGFLAAFVGGWTALRALETSPNESPQDAVRQYHQALTDLLSALTGLYIPQRRALLDKVAQWASNRFEDFVFVSPEETRQVDPALHNVQGLGGNTVREGRSFAVIRRQSRTVVIYADIVTE</sequence>
<keyword evidence="2" id="KW-1185">Reference proteome</keyword>
<reference evidence="1 2" key="1">
    <citation type="submission" date="2019-09" db="EMBL/GenBank/DDBJ databases">
        <title>Genome Sequence of Larkinella sp MA1.</title>
        <authorList>
            <person name="Srinivasan S."/>
        </authorList>
    </citation>
    <scope>NUCLEOTIDE SEQUENCE [LARGE SCALE GENOMIC DNA]</scope>
    <source>
        <strain evidence="1 2">MA1</strain>
    </source>
</reference>
<gene>
    <name evidence="1" type="ORF">F0P93_20655</name>
</gene>
<proteinExistence type="predicted"/>
<name>A0A5N1JBR9_9BACT</name>
<evidence type="ECO:0000313" key="2">
    <source>
        <dbReference type="Proteomes" id="UP000326344"/>
    </source>
</evidence>
<evidence type="ECO:0000313" key="1">
    <source>
        <dbReference type="EMBL" id="KAA9349855.1"/>
    </source>
</evidence>
<dbReference type="Proteomes" id="UP000326344">
    <property type="component" value="Unassembled WGS sequence"/>
</dbReference>
<organism evidence="1 2">
    <name type="scientific">Larkinella humicola</name>
    <dbReference type="NCBI Taxonomy" id="2607654"/>
    <lineage>
        <taxon>Bacteria</taxon>
        <taxon>Pseudomonadati</taxon>
        <taxon>Bacteroidota</taxon>
        <taxon>Cytophagia</taxon>
        <taxon>Cytophagales</taxon>
        <taxon>Spirosomataceae</taxon>
        <taxon>Larkinella</taxon>
    </lineage>
</organism>